<dbReference type="EMBL" id="ACKO02000007">
    <property type="protein sequence ID" value="EET44756.1"/>
    <property type="molecule type" value="Genomic_DNA"/>
</dbReference>
<sequence length="50" mass="5840">MKFSINKEIRKMLELIDKSARARRFMWAALAAVPLTVLLWKLPEILSVLK</sequence>
<dbReference type="AlphaFoldDB" id="C6M4H3"/>
<dbReference type="Proteomes" id="UP000005365">
    <property type="component" value="Unassembled WGS sequence"/>
</dbReference>
<evidence type="ECO:0000313" key="2">
    <source>
        <dbReference type="EMBL" id="EET44756.1"/>
    </source>
</evidence>
<protein>
    <submittedName>
        <fullName evidence="2">Uncharacterized protein</fullName>
    </submittedName>
</protein>
<keyword evidence="1" id="KW-0812">Transmembrane</keyword>
<evidence type="ECO:0000256" key="1">
    <source>
        <dbReference type="SAM" id="Phobius"/>
    </source>
</evidence>
<feature type="transmembrane region" description="Helical" evidence="1">
    <location>
        <begin position="21"/>
        <end position="40"/>
    </location>
</feature>
<gene>
    <name evidence="2" type="ORF">NEISICOT_01419</name>
</gene>
<name>C6M4H3_NEISI</name>
<keyword evidence="3" id="KW-1185">Reference proteome</keyword>
<accession>C6M4H3</accession>
<evidence type="ECO:0000313" key="3">
    <source>
        <dbReference type="Proteomes" id="UP000005365"/>
    </source>
</evidence>
<proteinExistence type="predicted"/>
<organism evidence="2 3">
    <name type="scientific">Neisseria sicca ATCC 29256</name>
    <dbReference type="NCBI Taxonomy" id="547045"/>
    <lineage>
        <taxon>Bacteria</taxon>
        <taxon>Pseudomonadati</taxon>
        <taxon>Pseudomonadota</taxon>
        <taxon>Betaproteobacteria</taxon>
        <taxon>Neisseriales</taxon>
        <taxon>Neisseriaceae</taxon>
        <taxon>Neisseria</taxon>
    </lineage>
</organism>
<keyword evidence="1" id="KW-1133">Transmembrane helix</keyword>
<keyword evidence="1" id="KW-0472">Membrane</keyword>
<reference evidence="2" key="1">
    <citation type="submission" date="2009-07" db="EMBL/GenBank/DDBJ databases">
        <authorList>
            <person name="Weinstock G."/>
            <person name="Sodergren E."/>
            <person name="Clifton S."/>
            <person name="Fulton L."/>
            <person name="Fulton B."/>
            <person name="Courtney L."/>
            <person name="Fronick C."/>
            <person name="Harrison M."/>
            <person name="Strong C."/>
            <person name="Farmer C."/>
            <person name="Delahaunty K."/>
            <person name="Markovic C."/>
            <person name="Hall O."/>
            <person name="Minx P."/>
            <person name="Tomlinson C."/>
            <person name="Mitreva M."/>
            <person name="Nelson J."/>
            <person name="Hou S."/>
            <person name="Wollam A."/>
            <person name="Pepin K.H."/>
            <person name="Johnson M."/>
            <person name="Bhonagiri V."/>
            <person name="Nash W.E."/>
            <person name="Warren W."/>
            <person name="Chinwalla A."/>
            <person name="Mardis E.R."/>
            <person name="Wilson R.K."/>
        </authorList>
    </citation>
    <scope>NUCLEOTIDE SEQUENCE [LARGE SCALE GENOMIC DNA]</scope>
    <source>
        <strain evidence="2">ATCC 29256</strain>
    </source>
</reference>
<comment type="caution">
    <text evidence="2">The sequence shown here is derived from an EMBL/GenBank/DDBJ whole genome shotgun (WGS) entry which is preliminary data.</text>
</comment>